<proteinExistence type="predicted"/>
<dbReference type="AlphaFoldDB" id="A0A3M7HTX3"/>
<evidence type="ECO:0000313" key="3">
    <source>
        <dbReference type="Proteomes" id="UP000280598"/>
    </source>
</evidence>
<dbReference type="VEuPathDB" id="FungiDB:BTJ68_12653"/>
<organism evidence="2 3">
    <name type="scientific">Hortaea werneckii</name>
    <name type="common">Black yeast</name>
    <name type="synonym">Cladosporium werneckii</name>
    <dbReference type="NCBI Taxonomy" id="91943"/>
    <lineage>
        <taxon>Eukaryota</taxon>
        <taxon>Fungi</taxon>
        <taxon>Dikarya</taxon>
        <taxon>Ascomycota</taxon>
        <taxon>Pezizomycotina</taxon>
        <taxon>Dothideomycetes</taxon>
        <taxon>Dothideomycetidae</taxon>
        <taxon>Mycosphaerellales</taxon>
        <taxon>Teratosphaeriaceae</taxon>
        <taxon>Hortaea</taxon>
    </lineage>
</organism>
<evidence type="ECO:0000313" key="2">
    <source>
        <dbReference type="EMBL" id="RMZ16604.1"/>
    </source>
</evidence>
<reference evidence="2 3" key="1">
    <citation type="journal article" date="2018" name="BMC Genomics">
        <title>Genomic evidence for intraspecific hybridization in a clonal and extremely halotolerant yeast.</title>
        <authorList>
            <person name="Gostincar C."/>
            <person name="Stajich J.E."/>
            <person name="Zupancic J."/>
            <person name="Zalar P."/>
            <person name="Gunde-Cimerman N."/>
        </authorList>
    </citation>
    <scope>NUCLEOTIDE SEQUENCE [LARGE SCALE GENOMIC DNA]</scope>
    <source>
        <strain evidence="2 3">EXF-562</strain>
    </source>
</reference>
<dbReference type="Proteomes" id="UP000280598">
    <property type="component" value="Unassembled WGS sequence"/>
</dbReference>
<dbReference type="EMBL" id="QWIS01000010">
    <property type="protein sequence ID" value="RMZ16604.1"/>
    <property type="molecule type" value="Genomic_DNA"/>
</dbReference>
<evidence type="ECO:0000256" key="1">
    <source>
        <dbReference type="SAM" id="MobiDB-lite"/>
    </source>
</evidence>
<protein>
    <submittedName>
        <fullName evidence="2">Uncharacterized protein</fullName>
    </submittedName>
</protein>
<comment type="caution">
    <text evidence="2">The sequence shown here is derived from an EMBL/GenBank/DDBJ whole genome shotgun (WGS) entry which is preliminary data.</text>
</comment>
<accession>A0A3M7HTX3</accession>
<gene>
    <name evidence="2" type="ORF">D0860_00990</name>
</gene>
<feature type="region of interest" description="Disordered" evidence="1">
    <location>
        <begin position="1"/>
        <end position="31"/>
    </location>
</feature>
<sequence>MPSLSSESDGNTEDQSLCHTPLWHSPMQSDTFDERERANGTTLDLLEYVATLQSLPKGPDRDAQFRCVRHVFGESGQSLYHFHAAALLTTGGETWSETPLSDLIRSSWDKMPNSDRDMWREGTSKMYRTFDLRNPNGMCHFVCDWNSARICGYRQSAQEALARVGVVLGRNVQQIHKAIPAKIEEAEDNRLPTTQDKASQPVLEYLCNGEEDETEPEALIQKVLNGIAGLQADGYLPVLRLRSAGMRINYDATATGVTSVTRRLQAATHRSLTVKRATRDSFNIRSHFEWVLQPLVCYNARSFQHTPLEEVAGSAAAKAKLAMHYRSSIEWLQKPLKTLLPITKAKCDEVIQLVVDKVRNRVREIEPQHPLLKTPQEALLNKTSYSRMQDATLIAKMERWGLADNKNGFARHIRACFEWKGLASDEYEDMIEQKLYAFSLATQNLLFKEVKTAWLM</sequence>
<feature type="compositionally biased region" description="Polar residues" evidence="1">
    <location>
        <begin position="1"/>
        <end position="18"/>
    </location>
</feature>
<name>A0A3M7HTX3_HORWE</name>